<gene>
    <name evidence="1" type="ORF">DGMP_06370</name>
</gene>
<dbReference type="Proteomes" id="UP000826725">
    <property type="component" value="Chromosome"/>
</dbReference>
<dbReference type="RefSeq" id="WP_228856121.1">
    <property type="nucleotide sequence ID" value="NZ_AP024086.1"/>
</dbReference>
<sequence length="169" mass="19555">MIPREKKYPRDYQVMDDVLNRGDAVELARLLSVSPQHVRSWCRAPETEDEFATGRFGPLARIRTMISMIRDDDGVPDRAFPIAQYIAQLCKGTFVPDLQLTESMESDIVRDISAVFKETGEAIEVTRKNWLERNGKNTEQQKAQCRREINEALVALLQLREHLERPREL</sequence>
<keyword evidence="2" id="KW-1185">Reference proteome</keyword>
<accession>A0A8D5JGD2</accession>
<evidence type="ECO:0000313" key="1">
    <source>
        <dbReference type="EMBL" id="BCL59944.1"/>
    </source>
</evidence>
<dbReference type="AlphaFoldDB" id="A0A8D5JGD2"/>
<dbReference type="EMBL" id="AP024086">
    <property type="protein sequence ID" value="BCL59944.1"/>
    <property type="molecule type" value="Genomic_DNA"/>
</dbReference>
<name>A0A8D5JGD2_9BACT</name>
<organism evidence="1 2">
    <name type="scientific">Desulfomarina profundi</name>
    <dbReference type="NCBI Taxonomy" id="2772557"/>
    <lineage>
        <taxon>Bacteria</taxon>
        <taxon>Pseudomonadati</taxon>
        <taxon>Thermodesulfobacteriota</taxon>
        <taxon>Desulfobulbia</taxon>
        <taxon>Desulfobulbales</taxon>
        <taxon>Desulfobulbaceae</taxon>
        <taxon>Desulfomarina</taxon>
    </lineage>
</organism>
<reference evidence="1" key="1">
    <citation type="submission" date="2020-09" db="EMBL/GenBank/DDBJ databases">
        <title>Desulfogranum mesoprofundum gen. nov., sp. nov., a novel mesophilic, sulfate-reducing chemolithoautotroph isolated from a deep-sea hydrothermal vent chimney in the Suiyo Seamount.</title>
        <authorList>
            <person name="Hashimoto Y."/>
            <person name="Nakagawa S."/>
        </authorList>
    </citation>
    <scope>NUCLEOTIDE SEQUENCE</scope>
    <source>
        <strain evidence="1">KT2</strain>
    </source>
</reference>
<protein>
    <submittedName>
        <fullName evidence="1">Uncharacterized protein</fullName>
    </submittedName>
</protein>
<proteinExistence type="predicted"/>
<evidence type="ECO:0000313" key="2">
    <source>
        <dbReference type="Proteomes" id="UP000826725"/>
    </source>
</evidence>
<dbReference type="KEGG" id="dbk:DGMP_06370"/>